<evidence type="ECO:0000256" key="2">
    <source>
        <dbReference type="ARBA" id="ARBA00022692"/>
    </source>
</evidence>
<organism evidence="10 11">
    <name type="scientific">Floricoccus tropicus</name>
    <dbReference type="NCBI Taxonomy" id="1859473"/>
    <lineage>
        <taxon>Bacteria</taxon>
        <taxon>Bacillati</taxon>
        <taxon>Bacillota</taxon>
        <taxon>Bacilli</taxon>
        <taxon>Lactobacillales</taxon>
        <taxon>Streptococcaceae</taxon>
        <taxon>Floricoccus</taxon>
    </lineage>
</organism>
<dbReference type="PANTHER" id="PTHR24221">
    <property type="entry name" value="ATP-BINDING CASSETTE SUB-FAMILY B"/>
    <property type="match status" value="1"/>
</dbReference>
<accession>A0A1E8GL15</accession>
<dbReference type="InterPro" id="IPR003593">
    <property type="entry name" value="AAA+_ATPase"/>
</dbReference>
<evidence type="ECO:0000256" key="7">
    <source>
        <dbReference type="SAM" id="Phobius"/>
    </source>
</evidence>
<dbReference type="OrthoDB" id="95687at2"/>
<evidence type="ECO:0000259" key="9">
    <source>
        <dbReference type="PROSITE" id="PS50929"/>
    </source>
</evidence>
<sequence length="536" mass="61698">MKKGLKLLRYRSVRIAVLFKLIEAFLSVLSSYSLSYIVVSSMDELVKNVSWILLIFFSYAVSMFFSNKAQALSEYYVVQDIKQKTDKWMASLSFEKYHKKDHGEWLSIYVNDVNRVTELTLNKYFSMVENLAVTIFVFLSLFSIHYSMAVIALISLLLMSIVPKFFQKTLSKYILGLQDSKEKYLSKMRELLQAYDTFQENTAFHLFFRKSRRASEDFSKFVLQTQKFTSFMSSCLTLTNSIVTVVALTLLSYNVMLGNVKAGAFLSVSALFPSFGAAVMQFLSEKEFYNSGQKLYDSKFSMVNNENFNEEYFIKAYKEKVQDDEIEYNFEKKTKDINSMQLNSIQLKYDNKTISFPERVEFKSGFKYAIIGESGCGKSTLLRILTGQEKNYSGDYEVNQEILDGVLFDNMSYVNQTTFLLNDTVRNNIDFEGTASQEDLENILKLLNLENISLDQKIVDNGKNLSGGQRQRISIARALLRKKPIIILDEATANLDKVTANKIENYILEKVDTVIMISHHLTKDIEDKLDKIIRLG</sequence>
<feature type="transmembrane region" description="Helical" evidence="7">
    <location>
        <begin position="235"/>
        <end position="256"/>
    </location>
</feature>
<protein>
    <recommendedName>
        <fullName evidence="12">ABC transporter ATP-binding protein</fullName>
    </recommendedName>
</protein>
<feature type="transmembrane region" description="Helical" evidence="7">
    <location>
        <begin position="262"/>
        <end position="283"/>
    </location>
</feature>
<feature type="transmembrane region" description="Helical" evidence="7">
    <location>
        <begin position="21"/>
        <end position="39"/>
    </location>
</feature>
<dbReference type="InterPro" id="IPR011527">
    <property type="entry name" value="ABC1_TM_dom"/>
</dbReference>
<dbReference type="InterPro" id="IPR017871">
    <property type="entry name" value="ABC_transporter-like_CS"/>
</dbReference>
<dbReference type="Gene3D" id="1.20.1560.10">
    <property type="entry name" value="ABC transporter type 1, transmembrane domain"/>
    <property type="match status" value="1"/>
</dbReference>
<dbReference type="PROSITE" id="PS00211">
    <property type="entry name" value="ABC_TRANSPORTER_1"/>
    <property type="match status" value="1"/>
</dbReference>
<keyword evidence="4" id="KW-0067">ATP-binding</keyword>
<dbReference type="CDD" id="cd03228">
    <property type="entry name" value="ABCC_MRP_Like"/>
    <property type="match status" value="1"/>
</dbReference>
<dbReference type="Gene3D" id="3.40.50.300">
    <property type="entry name" value="P-loop containing nucleotide triphosphate hydrolases"/>
    <property type="match status" value="1"/>
</dbReference>
<dbReference type="GO" id="GO:0005886">
    <property type="term" value="C:plasma membrane"/>
    <property type="evidence" value="ECO:0007669"/>
    <property type="project" value="UniProtKB-SubCell"/>
</dbReference>
<dbReference type="RefSeq" id="WP_070792532.1">
    <property type="nucleotide sequence ID" value="NZ_MKIR01000022.1"/>
</dbReference>
<dbReference type="PROSITE" id="PS50893">
    <property type="entry name" value="ABC_TRANSPORTER_2"/>
    <property type="match status" value="1"/>
</dbReference>
<evidence type="ECO:0000313" key="10">
    <source>
        <dbReference type="EMBL" id="OFI48945.1"/>
    </source>
</evidence>
<dbReference type="InterPro" id="IPR036640">
    <property type="entry name" value="ABC1_TM_sf"/>
</dbReference>
<dbReference type="InterPro" id="IPR003439">
    <property type="entry name" value="ABC_transporter-like_ATP-bd"/>
</dbReference>
<keyword evidence="2 7" id="KW-0812">Transmembrane</keyword>
<dbReference type="Proteomes" id="UP000178622">
    <property type="component" value="Unassembled WGS sequence"/>
</dbReference>
<gene>
    <name evidence="10" type="ORF">BG261_04595</name>
</gene>
<dbReference type="Pfam" id="PF00005">
    <property type="entry name" value="ABC_tran"/>
    <property type="match status" value="1"/>
</dbReference>
<evidence type="ECO:0000259" key="8">
    <source>
        <dbReference type="PROSITE" id="PS50893"/>
    </source>
</evidence>
<evidence type="ECO:0000256" key="6">
    <source>
        <dbReference type="ARBA" id="ARBA00023136"/>
    </source>
</evidence>
<keyword evidence="11" id="KW-1185">Reference proteome</keyword>
<evidence type="ECO:0000256" key="3">
    <source>
        <dbReference type="ARBA" id="ARBA00022741"/>
    </source>
</evidence>
<dbReference type="InterPro" id="IPR039421">
    <property type="entry name" value="Type_1_exporter"/>
</dbReference>
<dbReference type="GO" id="GO:0140359">
    <property type="term" value="F:ABC-type transporter activity"/>
    <property type="evidence" value="ECO:0007669"/>
    <property type="project" value="InterPro"/>
</dbReference>
<keyword evidence="5 7" id="KW-1133">Transmembrane helix</keyword>
<comment type="subcellular location">
    <subcellularLocation>
        <location evidence="1">Cell membrane</location>
        <topology evidence="1">Multi-pass membrane protein</topology>
    </subcellularLocation>
</comment>
<name>A0A1E8GL15_9LACT</name>
<keyword evidence="3" id="KW-0547">Nucleotide-binding</keyword>
<reference evidence="11" key="1">
    <citation type="submission" date="2016-09" db="EMBL/GenBank/DDBJ databases">
        <title>Draft genome sequence of a novel species of the family Streptococcaceae isolated from flowers.</title>
        <authorList>
            <person name="Chuah L.-O."/>
            <person name="Yap K.-P."/>
            <person name="Thong K.L."/>
            <person name="Liong M.T."/>
            <person name="Ahmad R."/>
            <person name="Rusul G."/>
        </authorList>
    </citation>
    <scope>NUCLEOTIDE SEQUENCE [LARGE SCALE GENOMIC DNA]</scope>
    <source>
        <strain evidence="11">DF1</strain>
    </source>
</reference>
<dbReference type="STRING" id="1859473.BG261_04595"/>
<dbReference type="Pfam" id="PF00664">
    <property type="entry name" value="ABC_membrane"/>
    <property type="match status" value="1"/>
</dbReference>
<dbReference type="PROSITE" id="PS50929">
    <property type="entry name" value="ABC_TM1F"/>
    <property type="match status" value="1"/>
</dbReference>
<dbReference type="SUPFAM" id="SSF52540">
    <property type="entry name" value="P-loop containing nucleoside triphosphate hydrolases"/>
    <property type="match status" value="1"/>
</dbReference>
<proteinExistence type="predicted"/>
<evidence type="ECO:0000256" key="4">
    <source>
        <dbReference type="ARBA" id="ARBA00022840"/>
    </source>
</evidence>
<evidence type="ECO:0000256" key="1">
    <source>
        <dbReference type="ARBA" id="ARBA00004651"/>
    </source>
</evidence>
<evidence type="ECO:0000313" key="11">
    <source>
        <dbReference type="Proteomes" id="UP000178622"/>
    </source>
</evidence>
<dbReference type="SMART" id="SM00382">
    <property type="entry name" value="AAA"/>
    <property type="match status" value="1"/>
</dbReference>
<keyword evidence="6 7" id="KW-0472">Membrane</keyword>
<dbReference type="InterPro" id="IPR027417">
    <property type="entry name" value="P-loop_NTPase"/>
</dbReference>
<feature type="transmembrane region" description="Helical" evidence="7">
    <location>
        <begin position="45"/>
        <end position="65"/>
    </location>
</feature>
<dbReference type="GO" id="GO:0034040">
    <property type="term" value="F:ATPase-coupled lipid transmembrane transporter activity"/>
    <property type="evidence" value="ECO:0007669"/>
    <property type="project" value="TreeGrafter"/>
</dbReference>
<comment type="caution">
    <text evidence="10">The sequence shown here is derived from an EMBL/GenBank/DDBJ whole genome shotgun (WGS) entry which is preliminary data.</text>
</comment>
<evidence type="ECO:0000256" key="5">
    <source>
        <dbReference type="ARBA" id="ARBA00022989"/>
    </source>
</evidence>
<dbReference type="EMBL" id="MKIR01000022">
    <property type="protein sequence ID" value="OFI48945.1"/>
    <property type="molecule type" value="Genomic_DNA"/>
</dbReference>
<dbReference type="GO" id="GO:0016887">
    <property type="term" value="F:ATP hydrolysis activity"/>
    <property type="evidence" value="ECO:0007669"/>
    <property type="project" value="InterPro"/>
</dbReference>
<dbReference type="SUPFAM" id="SSF90123">
    <property type="entry name" value="ABC transporter transmembrane region"/>
    <property type="match status" value="1"/>
</dbReference>
<feature type="domain" description="ABC transporter" evidence="8">
    <location>
        <begin position="340"/>
        <end position="536"/>
    </location>
</feature>
<feature type="domain" description="ABC transmembrane type-1" evidence="9">
    <location>
        <begin position="15"/>
        <end position="284"/>
    </location>
</feature>
<evidence type="ECO:0008006" key="12">
    <source>
        <dbReference type="Google" id="ProtNLM"/>
    </source>
</evidence>
<dbReference type="GO" id="GO:0005524">
    <property type="term" value="F:ATP binding"/>
    <property type="evidence" value="ECO:0007669"/>
    <property type="project" value="UniProtKB-KW"/>
</dbReference>
<dbReference type="AlphaFoldDB" id="A0A1E8GL15"/>
<dbReference type="PANTHER" id="PTHR24221:SF654">
    <property type="entry name" value="ATP-BINDING CASSETTE SUB-FAMILY B MEMBER 6"/>
    <property type="match status" value="1"/>
</dbReference>